<dbReference type="GO" id="GO:0015643">
    <property type="term" value="F:toxic substance binding"/>
    <property type="evidence" value="ECO:0007669"/>
    <property type="project" value="InterPro"/>
</dbReference>
<keyword evidence="5" id="KW-1185">Reference proteome</keyword>
<evidence type="ECO:0000256" key="1">
    <source>
        <dbReference type="ARBA" id="ARBA00010562"/>
    </source>
</evidence>
<dbReference type="InterPro" id="IPR007337">
    <property type="entry name" value="RelB/DinJ"/>
</dbReference>
<dbReference type="NCBIfam" id="TIGR02384">
    <property type="entry name" value="RelB_DinJ"/>
    <property type="match status" value="1"/>
</dbReference>
<dbReference type="PATRIC" id="fig|1114972.6.peg.1045"/>
<dbReference type="PIRSF" id="PIRSF003108">
    <property type="entry name" value="DinJ"/>
    <property type="match status" value="1"/>
</dbReference>
<sequence length="91" mass="10038">MSIKTAKKINLNVKIDPDLKQKADTVFENMGITTSAGVMLFIKRVVDDQELPFTPRVATGVDKALQDLETGNTHSAKSPQQMFDELDGDDD</sequence>
<dbReference type="STRING" id="1114972.FD35_GL001032"/>
<dbReference type="GO" id="GO:0006351">
    <property type="term" value="P:DNA-templated transcription"/>
    <property type="evidence" value="ECO:0007669"/>
    <property type="project" value="TreeGrafter"/>
</dbReference>
<dbReference type="Pfam" id="PF04221">
    <property type="entry name" value="RelB"/>
    <property type="match status" value="1"/>
</dbReference>
<evidence type="ECO:0008006" key="6">
    <source>
        <dbReference type="Google" id="ProtNLM"/>
    </source>
</evidence>
<dbReference type="GO" id="GO:0006355">
    <property type="term" value="P:regulation of DNA-templated transcription"/>
    <property type="evidence" value="ECO:0007669"/>
    <property type="project" value="InterPro"/>
</dbReference>
<accession>A0A0R1RJ26</accession>
<feature type="region of interest" description="Disordered" evidence="3">
    <location>
        <begin position="70"/>
        <end position="91"/>
    </location>
</feature>
<comment type="caution">
    <text evidence="4">The sequence shown here is derived from an EMBL/GenBank/DDBJ whole genome shotgun (WGS) entry which is preliminary data.</text>
</comment>
<dbReference type="InterPro" id="IPR013321">
    <property type="entry name" value="Arc_rbn_hlx_hlx"/>
</dbReference>
<evidence type="ECO:0000256" key="2">
    <source>
        <dbReference type="ARBA" id="ARBA00022649"/>
    </source>
</evidence>
<keyword evidence="2" id="KW-1277">Toxin-antitoxin system</keyword>
<gene>
    <name evidence="4" type="ORF">FD35_GL001032</name>
</gene>
<dbReference type="PANTHER" id="PTHR38781">
    <property type="entry name" value="ANTITOXIN DINJ-RELATED"/>
    <property type="match status" value="1"/>
</dbReference>
<dbReference type="Proteomes" id="UP000051999">
    <property type="component" value="Unassembled WGS sequence"/>
</dbReference>
<dbReference type="EMBL" id="AZFF01000018">
    <property type="protein sequence ID" value="KRL53496.1"/>
    <property type="molecule type" value="Genomic_DNA"/>
</dbReference>
<reference evidence="4 5" key="1">
    <citation type="journal article" date="2015" name="Genome Announc.">
        <title>Expanding the biotechnology potential of lactobacilli through comparative genomics of 213 strains and associated genera.</title>
        <authorList>
            <person name="Sun Z."/>
            <person name="Harris H.M."/>
            <person name="McCann A."/>
            <person name="Guo C."/>
            <person name="Argimon S."/>
            <person name="Zhang W."/>
            <person name="Yang X."/>
            <person name="Jeffery I.B."/>
            <person name="Cooney J.C."/>
            <person name="Kagawa T.F."/>
            <person name="Liu W."/>
            <person name="Song Y."/>
            <person name="Salvetti E."/>
            <person name="Wrobel A."/>
            <person name="Rasinkangas P."/>
            <person name="Parkhill J."/>
            <person name="Rea M.C."/>
            <person name="O'Sullivan O."/>
            <person name="Ritari J."/>
            <person name="Douillard F.P."/>
            <person name="Paul Ross R."/>
            <person name="Yang R."/>
            <person name="Briner A.E."/>
            <person name="Felis G.E."/>
            <person name="de Vos W.M."/>
            <person name="Barrangou R."/>
            <person name="Klaenhammer T.R."/>
            <person name="Caufield P.W."/>
            <person name="Cui Y."/>
            <person name="Zhang H."/>
            <person name="O'Toole P.W."/>
        </authorList>
    </citation>
    <scope>NUCLEOTIDE SEQUENCE [LARGE SCALE GENOMIC DNA]</scope>
    <source>
        <strain evidence="4 5">DSM 15814</strain>
    </source>
</reference>
<name>A0A0R1RJ26_9LACO</name>
<dbReference type="AlphaFoldDB" id="A0A0R1RJ26"/>
<organism evidence="4 5">
    <name type="scientific">Furfurilactobacillus rossiae DSM 15814</name>
    <dbReference type="NCBI Taxonomy" id="1114972"/>
    <lineage>
        <taxon>Bacteria</taxon>
        <taxon>Bacillati</taxon>
        <taxon>Bacillota</taxon>
        <taxon>Bacilli</taxon>
        <taxon>Lactobacillales</taxon>
        <taxon>Lactobacillaceae</taxon>
        <taxon>Furfurilactobacillus</taxon>
    </lineage>
</organism>
<comment type="similarity">
    <text evidence="1">Belongs to the RelB/DinJ antitoxin family.</text>
</comment>
<dbReference type="Gene3D" id="1.10.1220.10">
    <property type="entry name" value="Met repressor-like"/>
    <property type="match status" value="1"/>
</dbReference>
<evidence type="ECO:0000256" key="3">
    <source>
        <dbReference type="SAM" id="MobiDB-lite"/>
    </source>
</evidence>
<dbReference type="OrthoDB" id="9808267at2"/>
<feature type="compositionally biased region" description="Polar residues" evidence="3">
    <location>
        <begin position="70"/>
        <end position="81"/>
    </location>
</feature>
<dbReference type="InterPro" id="IPR026262">
    <property type="entry name" value="DinJ"/>
</dbReference>
<dbReference type="GO" id="GO:0044010">
    <property type="term" value="P:single-species biofilm formation"/>
    <property type="evidence" value="ECO:0007669"/>
    <property type="project" value="InterPro"/>
</dbReference>
<dbReference type="PANTHER" id="PTHR38781:SF1">
    <property type="entry name" value="ANTITOXIN DINJ-RELATED"/>
    <property type="match status" value="1"/>
</dbReference>
<proteinExistence type="inferred from homology"/>
<dbReference type="GO" id="GO:0000987">
    <property type="term" value="F:cis-regulatory region sequence-specific DNA binding"/>
    <property type="evidence" value="ECO:0007669"/>
    <property type="project" value="InterPro"/>
</dbReference>
<evidence type="ECO:0000313" key="4">
    <source>
        <dbReference type="EMBL" id="KRL53496.1"/>
    </source>
</evidence>
<dbReference type="RefSeq" id="WP_017260400.1">
    <property type="nucleotide sequence ID" value="NZ_AUAW01000021.1"/>
</dbReference>
<evidence type="ECO:0000313" key="5">
    <source>
        <dbReference type="Proteomes" id="UP000051999"/>
    </source>
</evidence>
<protein>
    <recommendedName>
        <fullName evidence="6">Addiction module antitoxin, RelB DinJ family</fullName>
    </recommendedName>
</protein>